<dbReference type="AlphaFoldDB" id="A0A5B2W2J6"/>
<sequence length="176" mass="19823">MKPFLLICLLLTGLYACSPIQVLDQEPVDDFSLSNYRTFSFYEIDTGGDSLRNRMYRPSIAALKTQITQQLQMRGLQPAGDSDPDLLVNIGIMIQQKIRNQQDGGLRYMGQRRYNTQNTVVETGQHYNEGTVTVHLVDRAENKLVWRGAVEGVVPNKQASLERNVADAMEALFKGL</sequence>
<dbReference type="RefSeq" id="WP_149836114.1">
    <property type="nucleotide sequence ID" value="NZ_VUOC01000001.1"/>
</dbReference>
<keyword evidence="4" id="KW-1185">Reference proteome</keyword>
<dbReference type="Pfam" id="PF13590">
    <property type="entry name" value="DUF4136"/>
    <property type="match status" value="1"/>
</dbReference>
<evidence type="ECO:0000256" key="1">
    <source>
        <dbReference type="SAM" id="SignalP"/>
    </source>
</evidence>
<gene>
    <name evidence="3" type="ORF">F0L74_01720</name>
</gene>
<evidence type="ECO:0000259" key="2">
    <source>
        <dbReference type="Pfam" id="PF13590"/>
    </source>
</evidence>
<keyword evidence="1" id="KW-0732">Signal</keyword>
<feature type="domain" description="DUF4136" evidence="2">
    <location>
        <begin position="31"/>
        <end position="174"/>
    </location>
</feature>
<accession>A0A5B2W2J6</accession>
<name>A0A5B2W2J6_9BACT</name>
<reference evidence="3 4" key="2">
    <citation type="submission" date="2019-09" db="EMBL/GenBank/DDBJ databases">
        <authorList>
            <person name="Jin C."/>
        </authorList>
    </citation>
    <scope>NUCLEOTIDE SEQUENCE [LARGE SCALE GENOMIC DNA]</scope>
    <source>
        <strain evidence="3 4">BN140078</strain>
    </source>
</reference>
<evidence type="ECO:0000313" key="4">
    <source>
        <dbReference type="Proteomes" id="UP000324611"/>
    </source>
</evidence>
<dbReference type="EMBL" id="VUOC01000001">
    <property type="protein sequence ID" value="KAA2244717.1"/>
    <property type="molecule type" value="Genomic_DNA"/>
</dbReference>
<dbReference type="Gene3D" id="3.30.160.670">
    <property type="match status" value="1"/>
</dbReference>
<dbReference type="PROSITE" id="PS51257">
    <property type="entry name" value="PROKAR_LIPOPROTEIN"/>
    <property type="match status" value="1"/>
</dbReference>
<reference evidence="3 4" key="1">
    <citation type="submission" date="2019-09" db="EMBL/GenBank/DDBJ databases">
        <title>Chitinophaga ginsengihumi sp. nov., isolated from soil of ginseng rhizosphere.</title>
        <authorList>
            <person name="Lee J."/>
        </authorList>
    </citation>
    <scope>NUCLEOTIDE SEQUENCE [LARGE SCALE GENOMIC DNA]</scope>
    <source>
        <strain evidence="3 4">BN140078</strain>
    </source>
</reference>
<dbReference type="Proteomes" id="UP000324611">
    <property type="component" value="Unassembled WGS sequence"/>
</dbReference>
<evidence type="ECO:0000313" key="3">
    <source>
        <dbReference type="EMBL" id="KAA2244717.1"/>
    </source>
</evidence>
<organism evidence="3 4">
    <name type="scientific">Chitinophaga agrisoli</name>
    <dbReference type="NCBI Taxonomy" id="2607653"/>
    <lineage>
        <taxon>Bacteria</taxon>
        <taxon>Pseudomonadati</taxon>
        <taxon>Bacteroidota</taxon>
        <taxon>Chitinophagia</taxon>
        <taxon>Chitinophagales</taxon>
        <taxon>Chitinophagaceae</taxon>
        <taxon>Chitinophaga</taxon>
    </lineage>
</organism>
<protein>
    <submittedName>
        <fullName evidence="3">DUF4136 domain-containing protein</fullName>
    </submittedName>
</protein>
<feature type="chain" id="PRO_5022771488" evidence="1">
    <location>
        <begin position="25"/>
        <end position="176"/>
    </location>
</feature>
<comment type="caution">
    <text evidence="3">The sequence shown here is derived from an EMBL/GenBank/DDBJ whole genome shotgun (WGS) entry which is preliminary data.</text>
</comment>
<dbReference type="InterPro" id="IPR025411">
    <property type="entry name" value="DUF4136"/>
</dbReference>
<feature type="signal peptide" evidence="1">
    <location>
        <begin position="1"/>
        <end position="24"/>
    </location>
</feature>
<proteinExistence type="predicted"/>